<dbReference type="RefSeq" id="WP_345141750.1">
    <property type="nucleotide sequence ID" value="NZ_BAABAT010000061.1"/>
</dbReference>
<keyword evidence="1" id="KW-0812">Transmembrane</keyword>
<dbReference type="Proteomes" id="UP001500620">
    <property type="component" value="Unassembled WGS sequence"/>
</dbReference>
<sequence length="173" mass="19469">MDIRRRELARAVVNMSVWCVVWSVFWYLHTRAIWSVLPGMIQGILMGAFMAAWGRNQFRRAFVAGGRPASDDERTAALAALRSGQLPSEPRKRDVALAFARNQLGRRTNPWRVAVVAGLSTLMSVFLAIVYNPWCWLLAGFFLAFPAALIVALRRRRRRARTLLMTLPAGNAA</sequence>
<accession>A0ABP8DST6</accession>
<evidence type="ECO:0008006" key="4">
    <source>
        <dbReference type="Google" id="ProtNLM"/>
    </source>
</evidence>
<keyword evidence="1" id="KW-0472">Membrane</keyword>
<organism evidence="2 3">
    <name type="scientific">Dactylosporangium darangshiense</name>
    <dbReference type="NCBI Taxonomy" id="579108"/>
    <lineage>
        <taxon>Bacteria</taxon>
        <taxon>Bacillati</taxon>
        <taxon>Actinomycetota</taxon>
        <taxon>Actinomycetes</taxon>
        <taxon>Micromonosporales</taxon>
        <taxon>Micromonosporaceae</taxon>
        <taxon>Dactylosporangium</taxon>
    </lineage>
</organism>
<gene>
    <name evidence="2" type="ORF">GCM10022255_104450</name>
</gene>
<proteinExistence type="predicted"/>
<name>A0ABP8DST6_9ACTN</name>
<keyword evidence="1" id="KW-1133">Transmembrane helix</keyword>
<feature type="transmembrane region" description="Helical" evidence="1">
    <location>
        <begin position="12"/>
        <end position="28"/>
    </location>
</feature>
<evidence type="ECO:0000256" key="1">
    <source>
        <dbReference type="SAM" id="Phobius"/>
    </source>
</evidence>
<evidence type="ECO:0000313" key="3">
    <source>
        <dbReference type="Proteomes" id="UP001500620"/>
    </source>
</evidence>
<feature type="transmembrane region" description="Helical" evidence="1">
    <location>
        <begin position="111"/>
        <end position="130"/>
    </location>
</feature>
<comment type="caution">
    <text evidence="2">The sequence shown here is derived from an EMBL/GenBank/DDBJ whole genome shotgun (WGS) entry which is preliminary data.</text>
</comment>
<dbReference type="EMBL" id="BAABAT010000061">
    <property type="protein sequence ID" value="GAA4263086.1"/>
    <property type="molecule type" value="Genomic_DNA"/>
</dbReference>
<feature type="transmembrane region" description="Helical" evidence="1">
    <location>
        <begin position="34"/>
        <end position="53"/>
    </location>
</feature>
<protein>
    <recommendedName>
        <fullName evidence="4">Integral membrane protein</fullName>
    </recommendedName>
</protein>
<feature type="transmembrane region" description="Helical" evidence="1">
    <location>
        <begin position="136"/>
        <end position="153"/>
    </location>
</feature>
<reference evidence="3" key="1">
    <citation type="journal article" date="2019" name="Int. J. Syst. Evol. Microbiol.">
        <title>The Global Catalogue of Microorganisms (GCM) 10K type strain sequencing project: providing services to taxonomists for standard genome sequencing and annotation.</title>
        <authorList>
            <consortium name="The Broad Institute Genomics Platform"/>
            <consortium name="The Broad Institute Genome Sequencing Center for Infectious Disease"/>
            <person name="Wu L."/>
            <person name="Ma J."/>
        </authorList>
    </citation>
    <scope>NUCLEOTIDE SEQUENCE [LARGE SCALE GENOMIC DNA]</scope>
    <source>
        <strain evidence="3">JCM 17441</strain>
    </source>
</reference>
<evidence type="ECO:0000313" key="2">
    <source>
        <dbReference type="EMBL" id="GAA4263086.1"/>
    </source>
</evidence>
<keyword evidence="3" id="KW-1185">Reference proteome</keyword>